<dbReference type="GO" id="GO:0009236">
    <property type="term" value="P:cobalamin biosynthetic process"/>
    <property type="evidence" value="ECO:0007669"/>
    <property type="project" value="UniProtKB-UniRule"/>
</dbReference>
<evidence type="ECO:0000256" key="7">
    <source>
        <dbReference type="HAMAP-Rule" id="MF_00027"/>
    </source>
</evidence>
<dbReference type="PANTHER" id="PTHR43873:SF1">
    <property type="entry name" value="COBYRINATE A,C-DIAMIDE SYNTHASE"/>
    <property type="match status" value="1"/>
</dbReference>
<dbReference type="SUPFAM" id="SSF52540">
    <property type="entry name" value="P-loop containing nucleoside triphosphate hydrolases"/>
    <property type="match status" value="1"/>
</dbReference>
<feature type="active site" description="Nucleophile" evidence="7">
    <location>
        <position position="342"/>
    </location>
</feature>
<keyword evidence="6 7" id="KW-0315">Glutamine amidotransferase</keyword>
<organism evidence="10 11">
    <name type="scientific">Corynebacterium rouxii</name>
    <dbReference type="NCBI Taxonomy" id="2719119"/>
    <lineage>
        <taxon>Bacteria</taxon>
        <taxon>Bacillati</taxon>
        <taxon>Actinomycetota</taxon>
        <taxon>Actinomycetes</taxon>
        <taxon>Mycobacteriales</taxon>
        <taxon>Corynebacteriaceae</taxon>
        <taxon>Corynebacterium</taxon>
    </lineage>
</organism>
<dbReference type="InterPro" id="IPR029062">
    <property type="entry name" value="Class_I_gatase-like"/>
</dbReference>
<dbReference type="GO" id="GO:0042242">
    <property type="term" value="F:cobyrinic acid a,c-diamide synthase activity"/>
    <property type="evidence" value="ECO:0007669"/>
    <property type="project" value="InterPro"/>
</dbReference>
<proteinExistence type="inferred from homology"/>
<evidence type="ECO:0000259" key="9">
    <source>
        <dbReference type="Pfam" id="PF07685"/>
    </source>
</evidence>
<evidence type="ECO:0000256" key="1">
    <source>
        <dbReference type="ARBA" id="ARBA00001946"/>
    </source>
</evidence>
<dbReference type="Gene3D" id="3.40.50.880">
    <property type="match status" value="1"/>
</dbReference>
<comment type="similarity">
    <text evidence="7">Belongs to the CobB/CbiA family.</text>
</comment>
<dbReference type="NCBIfam" id="NF002204">
    <property type="entry name" value="PRK01077.1"/>
    <property type="match status" value="1"/>
</dbReference>
<reference evidence="10 11" key="1">
    <citation type="submission" date="2019-11" db="EMBL/GenBank/DDBJ databases">
        <authorList>
            <person name="Brisse S."/>
        </authorList>
    </citation>
    <scope>NUCLEOTIDE SEQUENCE [LARGE SCALE GENOMIC DNA]</scope>
    <source>
        <strain evidence="10">FRC0190</strain>
    </source>
</reference>
<evidence type="ECO:0000256" key="5">
    <source>
        <dbReference type="ARBA" id="ARBA00022842"/>
    </source>
</evidence>
<dbReference type="RefSeq" id="WP_155873284.1">
    <property type="nucleotide sequence ID" value="NZ_CP168248.1"/>
</dbReference>
<comment type="catalytic activity">
    <reaction evidence="7">
        <text>hydrogenobyrinate + 2 L-glutamine + 2 ATP + 2 H2O = hydrogenobyrinate a,c-diamide + 2 L-glutamate + 2 ADP + 2 phosphate + 2 H(+)</text>
        <dbReference type="Rhea" id="RHEA:12544"/>
        <dbReference type="ChEBI" id="CHEBI:15377"/>
        <dbReference type="ChEBI" id="CHEBI:15378"/>
        <dbReference type="ChEBI" id="CHEBI:29985"/>
        <dbReference type="ChEBI" id="CHEBI:30616"/>
        <dbReference type="ChEBI" id="CHEBI:43474"/>
        <dbReference type="ChEBI" id="CHEBI:58359"/>
        <dbReference type="ChEBI" id="CHEBI:77873"/>
        <dbReference type="ChEBI" id="CHEBI:77874"/>
        <dbReference type="ChEBI" id="CHEBI:456216"/>
        <dbReference type="EC" id="6.3.5.9"/>
    </reaction>
</comment>
<dbReference type="Pfam" id="PF01656">
    <property type="entry name" value="CbiA"/>
    <property type="match status" value="1"/>
</dbReference>
<dbReference type="InterPro" id="IPR002586">
    <property type="entry name" value="CobQ/CobB/MinD/ParA_Nub-bd_dom"/>
</dbReference>
<protein>
    <recommendedName>
        <fullName evidence="7">Hydrogenobyrinate a,c-diamide synthase</fullName>
        <ecNumber evidence="7">6.3.5.9</ecNumber>
    </recommendedName>
    <alternativeName>
        <fullName evidence="7">Hydrogenobyrinic acid a,c-diamide synthase</fullName>
    </alternativeName>
</protein>
<name>A0A6I8MGJ3_9CORY</name>
<dbReference type="PROSITE" id="PS51274">
    <property type="entry name" value="GATASE_COBBQ"/>
    <property type="match status" value="1"/>
</dbReference>
<sequence>MVTTPGFVIAATSSGSGKTTIATGMMAALSKRMRVAPFKVGPDYIDPGYHGMAAGRQGRNLDSVMCGIDLIGPLYAHGSANADIAVVEGVMGLFDGRIAQGQNTADAQAQGSSAEIVAALGLPVVLVVDVRGMSQSVGAVVRGFATADPHVRIAGVILNKVGTDRHAEVCREAVEAVGVRVLGAIPRVDHAEVPSRHLGLITSVELDAAEDAVAAMATLVEEHVDLDALIELADCAYNGPAWDPALAIGMSDAKALDRKPVIALAGGPAFSFTYAEHVEMLSAAGATVVAFDPLSEQLPQCDGLIIPGGFPEEHCDVLEQRADLKQQVRDAIAQGIPVHAECAGLLWLLSTLDGRPMLDVIPTHGAMRRRLTLGYRDAVVVHDSVIYRAGERVTGHEFHHTTIADSVVPGWDSAWGWRAWDGSPKVEGFVSGNVHASYLHVHPAAVPAAVRRFVEACAR</sequence>
<keyword evidence="2 7" id="KW-0436">Ligase</keyword>
<dbReference type="CDD" id="cd03130">
    <property type="entry name" value="GATase1_CobB"/>
    <property type="match status" value="1"/>
</dbReference>
<dbReference type="CDD" id="cd05388">
    <property type="entry name" value="CobB_N"/>
    <property type="match status" value="1"/>
</dbReference>
<evidence type="ECO:0000256" key="2">
    <source>
        <dbReference type="ARBA" id="ARBA00022598"/>
    </source>
</evidence>
<dbReference type="NCBIfam" id="TIGR00379">
    <property type="entry name" value="cobB"/>
    <property type="match status" value="1"/>
</dbReference>
<dbReference type="InterPro" id="IPR004484">
    <property type="entry name" value="CbiA/CobB_synth"/>
</dbReference>
<keyword evidence="7" id="KW-0169">Cobalamin biosynthesis</keyword>
<comment type="function">
    <text evidence="7">Catalyzes the ATP-dependent amidation of the two carboxylate groups at positions a and c of hydrogenobyrinate, using either L-glutamine or ammonia as the nitrogen source.</text>
</comment>
<evidence type="ECO:0000256" key="4">
    <source>
        <dbReference type="ARBA" id="ARBA00022840"/>
    </source>
</evidence>
<dbReference type="InterPro" id="IPR027417">
    <property type="entry name" value="P-loop_NTPase"/>
</dbReference>
<keyword evidence="3 7" id="KW-0547">Nucleotide-binding</keyword>
<evidence type="ECO:0000313" key="10">
    <source>
        <dbReference type="EMBL" id="VZH85572.1"/>
    </source>
</evidence>
<keyword evidence="4 7" id="KW-0067">ATP-binding</keyword>
<evidence type="ECO:0000259" key="8">
    <source>
        <dbReference type="Pfam" id="PF01656"/>
    </source>
</evidence>
<feature type="domain" description="CobQ/CobB/MinD/ParA nucleotide binding" evidence="8">
    <location>
        <begin position="8"/>
        <end position="198"/>
    </location>
</feature>
<gene>
    <name evidence="7" type="primary">cobB</name>
    <name evidence="10" type="ORF">FRC0190_01524</name>
</gene>
<comment type="domain">
    <text evidence="7">Comprises of two domains. The C-terminal domain contains the binding site for glutamine and catalyzes the hydrolysis of this substrate to glutamate and ammonia. The N-terminal domain is anticipated to bind ATP and hydrogenobyrinate and catalyzes the ultimate synthesis of the diamide product. The ammonia produced via the glutaminase domain is probably translocated to the adjacent domain via a molecular tunnel, where it reacts with an activated intermediate.</text>
</comment>
<keyword evidence="5 7" id="KW-0460">Magnesium</keyword>
<dbReference type="KEGG" id="crf:FRC0190_01524"/>
<accession>A0A6I8MGJ3</accession>
<dbReference type="PANTHER" id="PTHR43873">
    <property type="entry name" value="COBYRINATE A,C-DIAMIDE SYNTHASE"/>
    <property type="match status" value="1"/>
</dbReference>
<dbReference type="GO" id="GO:0043802">
    <property type="term" value="F:hydrogenobyrinic acid a,c-diamide synthase (glutamine-hydrolysing) activity"/>
    <property type="evidence" value="ECO:0007669"/>
    <property type="project" value="UniProtKB-UniRule"/>
</dbReference>
<evidence type="ECO:0000313" key="11">
    <source>
        <dbReference type="Proteomes" id="UP000423525"/>
    </source>
</evidence>
<comment type="miscellaneous">
    <text evidence="7">The a and c carboxylates of hydrogenobyrinate are activated for nucleophilic attack via formation of a phosphorylated intermediate by ATP. CobB catalyzes first the amidation of the c-carboxylate, and then that of the a-carboxylate.</text>
</comment>
<dbReference type="Pfam" id="PF07685">
    <property type="entry name" value="GATase_3"/>
    <property type="match status" value="1"/>
</dbReference>
<dbReference type="SUPFAM" id="SSF52317">
    <property type="entry name" value="Class I glutamine amidotransferase-like"/>
    <property type="match status" value="1"/>
</dbReference>
<evidence type="ECO:0000256" key="6">
    <source>
        <dbReference type="ARBA" id="ARBA00022962"/>
    </source>
</evidence>
<feature type="site" description="Increases nucleophilicity of active site Cys" evidence="7">
    <location>
        <position position="440"/>
    </location>
</feature>
<dbReference type="AlphaFoldDB" id="A0A6I8MGJ3"/>
<evidence type="ECO:0000256" key="3">
    <source>
        <dbReference type="ARBA" id="ARBA00022741"/>
    </source>
</evidence>
<dbReference type="Gene3D" id="3.40.50.300">
    <property type="entry name" value="P-loop containing nucleotide triphosphate hydrolases"/>
    <property type="match status" value="1"/>
</dbReference>
<dbReference type="InterPro" id="IPR011698">
    <property type="entry name" value="GATase_3"/>
</dbReference>
<dbReference type="GO" id="GO:0005524">
    <property type="term" value="F:ATP binding"/>
    <property type="evidence" value="ECO:0007669"/>
    <property type="project" value="UniProtKB-UniRule"/>
</dbReference>
<comment type="cofactor">
    <cofactor evidence="1 7">
        <name>Mg(2+)</name>
        <dbReference type="ChEBI" id="CHEBI:18420"/>
    </cofactor>
</comment>
<dbReference type="EC" id="6.3.5.9" evidence="7"/>
<dbReference type="UniPathway" id="UPA00148">
    <property type="reaction ID" value="UER00220"/>
</dbReference>
<dbReference type="HAMAP" id="MF_00027">
    <property type="entry name" value="CobB_CbiA"/>
    <property type="match status" value="1"/>
</dbReference>
<dbReference type="EMBL" id="LR738855">
    <property type="protein sequence ID" value="VZH85572.1"/>
    <property type="molecule type" value="Genomic_DNA"/>
</dbReference>
<feature type="domain" description="CobB/CobQ-like glutamine amidotransferase" evidence="9">
    <location>
        <begin position="262"/>
        <end position="442"/>
    </location>
</feature>
<comment type="pathway">
    <text evidence="7">Cofactor biosynthesis; adenosylcobalamin biosynthesis; cob(II)yrinate a,c-diamide from precorrin-2 (aerobic route): step 9/10.</text>
</comment>
<dbReference type="Proteomes" id="UP000423525">
    <property type="component" value="Chromosome"/>
</dbReference>